<reference evidence="1 2" key="1">
    <citation type="submission" date="2018-11" db="EMBL/GenBank/DDBJ databases">
        <authorList>
            <consortium name="Pathogen Informatics"/>
        </authorList>
    </citation>
    <scope>NUCLEOTIDE SEQUENCE [LARGE SCALE GENOMIC DNA]</scope>
</reference>
<proteinExistence type="predicted"/>
<dbReference type="Proteomes" id="UP000270094">
    <property type="component" value="Unassembled WGS sequence"/>
</dbReference>
<evidence type="ECO:0000313" key="1">
    <source>
        <dbReference type="EMBL" id="VDM79209.1"/>
    </source>
</evidence>
<accession>A0A3P7JH64</accession>
<name>A0A3P7JH64_STRVU</name>
<dbReference type="EMBL" id="UYYB01104320">
    <property type="protein sequence ID" value="VDM79209.1"/>
    <property type="molecule type" value="Genomic_DNA"/>
</dbReference>
<protein>
    <submittedName>
        <fullName evidence="1">Uncharacterized protein</fullName>
    </submittedName>
</protein>
<dbReference type="AlphaFoldDB" id="A0A3P7JH64"/>
<sequence length="72" mass="8258">MNRKEPEDDYALFLTAPEGEAQIPNEVIMAIISLIRTDPQSNWRFQISLVPIVAMCQTYHRIVIRSVDSVII</sequence>
<gene>
    <name evidence="1" type="ORF">SVUK_LOCUS14207</name>
</gene>
<organism evidence="1 2">
    <name type="scientific">Strongylus vulgaris</name>
    <name type="common">Blood worm</name>
    <dbReference type="NCBI Taxonomy" id="40348"/>
    <lineage>
        <taxon>Eukaryota</taxon>
        <taxon>Metazoa</taxon>
        <taxon>Ecdysozoa</taxon>
        <taxon>Nematoda</taxon>
        <taxon>Chromadorea</taxon>
        <taxon>Rhabditida</taxon>
        <taxon>Rhabditina</taxon>
        <taxon>Rhabditomorpha</taxon>
        <taxon>Strongyloidea</taxon>
        <taxon>Strongylidae</taxon>
        <taxon>Strongylus</taxon>
    </lineage>
</organism>
<keyword evidence="2" id="KW-1185">Reference proteome</keyword>
<evidence type="ECO:0000313" key="2">
    <source>
        <dbReference type="Proteomes" id="UP000270094"/>
    </source>
</evidence>